<feature type="region of interest" description="Disordered" evidence="1">
    <location>
        <begin position="140"/>
        <end position="179"/>
    </location>
</feature>
<dbReference type="Proteomes" id="UP000299102">
    <property type="component" value="Unassembled WGS sequence"/>
</dbReference>
<comment type="caution">
    <text evidence="2">The sequence shown here is derived from an EMBL/GenBank/DDBJ whole genome shotgun (WGS) entry which is preliminary data.</text>
</comment>
<protein>
    <submittedName>
        <fullName evidence="2">Uncharacterized protein</fullName>
    </submittedName>
</protein>
<evidence type="ECO:0000313" key="2">
    <source>
        <dbReference type="EMBL" id="GBP28645.1"/>
    </source>
</evidence>
<gene>
    <name evidence="2" type="ORF">EVAR_85844_1</name>
</gene>
<evidence type="ECO:0000256" key="1">
    <source>
        <dbReference type="SAM" id="MobiDB-lite"/>
    </source>
</evidence>
<proteinExistence type="predicted"/>
<dbReference type="AlphaFoldDB" id="A0A4C1UQD3"/>
<dbReference type="EMBL" id="BGZK01000209">
    <property type="protein sequence ID" value="GBP28645.1"/>
    <property type="molecule type" value="Genomic_DNA"/>
</dbReference>
<feature type="compositionally biased region" description="Basic and acidic residues" evidence="1">
    <location>
        <begin position="144"/>
        <end position="167"/>
    </location>
</feature>
<sequence>MTYYILLGYASPEMAYYIPKVYTNLLPLPGTEFSTVARQERYLRTYGERSVIDPRIAAQQITVLHDYYCIAVRPPAGATTRRDLRPRRAKRFNDPLKGLSASARRRVGARTAITTASTRSNDVTAPRAVITFGARRRGVASFSGDRRPARYRPDNRSGPDPRQRDGLEDPSSLVRGSSRPLACANGVSLVRSDRPPITASRGRCRKPKLFFGLFFNCRRGVDGALAHIVRLDGEWRACRAIALSLSDFRDRLHNTLAPRARRSALDSYLVSENAVRRKQKYRLPTIRKTSLIGGDSPES</sequence>
<reference evidence="2 3" key="1">
    <citation type="journal article" date="2019" name="Commun. Biol.">
        <title>The bagworm genome reveals a unique fibroin gene that provides high tensile strength.</title>
        <authorList>
            <person name="Kono N."/>
            <person name="Nakamura H."/>
            <person name="Ohtoshi R."/>
            <person name="Tomita M."/>
            <person name="Numata K."/>
            <person name="Arakawa K."/>
        </authorList>
    </citation>
    <scope>NUCLEOTIDE SEQUENCE [LARGE SCALE GENOMIC DNA]</scope>
</reference>
<accession>A0A4C1UQD3</accession>
<keyword evidence="3" id="KW-1185">Reference proteome</keyword>
<evidence type="ECO:0000313" key="3">
    <source>
        <dbReference type="Proteomes" id="UP000299102"/>
    </source>
</evidence>
<name>A0A4C1UQD3_EUMVA</name>
<organism evidence="2 3">
    <name type="scientific">Eumeta variegata</name>
    <name type="common">Bagworm moth</name>
    <name type="synonym">Eumeta japonica</name>
    <dbReference type="NCBI Taxonomy" id="151549"/>
    <lineage>
        <taxon>Eukaryota</taxon>
        <taxon>Metazoa</taxon>
        <taxon>Ecdysozoa</taxon>
        <taxon>Arthropoda</taxon>
        <taxon>Hexapoda</taxon>
        <taxon>Insecta</taxon>
        <taxon>Pterygota</taxon>
        <taxon>Neoptera</taxon>
        <taxon>Endopterygota</taxon>
        <taxon>Lepidoptera</taxon>
        <taxon>Glossata</taxon>
        <taxon>Ditrysia</taxon>
        <taxon>Tineoidea</taxon>
        <taxon>Psychidae</taxon>
        <taxon>Oiketicinae</taxon>
        <taxon>Eumeta</taxon>
    </lineage>
</organism>